<dbReference type="Proteomes" id="UP000294927">
    <property type="component" value="Unassembled WGS sequence"/>
</dbReference>
<organism evidence="2 3">
    <name type="scientific">Actinophytocola oryzae</name>
    <dbReference type="NCBI Taxonomy" id="502181"/>
    <lineage>
        <taxon>Bacteria</taxon>
        <taxon>Bacillati</taxon>
        <taxon>Actinomycetota</taxon>
        <taxon>Actinomycetes</taxon>
        <taxon>Pseudonocardiales</taxon>
        <taxon>Pseudonocardiaceae</taxon>
    </lineage>
</organism>
<keyword evidence="1" id="KW-0732">Signal</keyword>
<evidence type="ECO:0000313" key="2">
    <source>
        <dbReference type="EMBL" id="TDV39739.1"/>
    </source>
</evidence>
<evidence type="ECO:0008006" key="4">
    <source>
        <dbReference type="Google" id="ProtNLM"/>
    </source>
</evidence>
<feature type="signal peptide" evidence="1">
    <location>
        <begin position="1"/>
        <end position="27"/>
    </location>
</feature>
<feature type="chain" id="PRO_5039125827" description="DUF3558 domain-containing protein" evidence="1">
    <location>
        <begin position="28"/>
        <end position="319"/>
    </location>
</feature>
<gene>
    <name evidence="2" type="ORF">CLV71_12551</name>
</gene>
<evidence type="ECO:0000313" key="3">
    <source>
        <dbReference type="Proteomes" id="UP000294927"/>
    </source>
</evidence>
<proteinExistence type="predicted"/>
<name>A0A4R7UT19_9PSEU</name>
<sequence length="319" mass="33811">MSKPAVLPRVIAVVALMALSACTSRYGGMPTAGETLPEPKELTATSVFEDLTTVAPCSLTDPSAFDTVGSARYGEPELTLDYCTILVETADDRSVTVNVGLLEELATLPEMDHQRDVERGLWVGQRPDGSTCAQLLVFPDGITVEVYAYESPNDADTCEIAEAAMNHVIQVVLDGHVTHREPALNSFVTLDPCGLITDEDVAAVPGLTGMRKPYDYPGKHKCRWAREGAGVVVAFGAGRPPATSQPVAGRPTATNPVDLPERSYCTVETGHIPFTEVPGVADQVELASVYVHMPPGQATAACTAARALAEALWPQLPAA</sequence>
<protein>
    <recommendedName>
        <fullName evidence="4">DUF3558 domain-containing protein</fullName>
    </recommendedName>
</protein>
<reference evidence="2 3" key="1">
    <citation type="submission" date="2019-03" db="EMBL/GenBank/DDBJ databases">
        <title>Genomic Encyclopedia of Archaeal and Bacterial Type Strains, Phase II (KMG-II): from individual species to whole genera.</title>
        <authorList>
            <person name="Goeker M."/>
        </authorList>
    </citation>
    <scope>NUCLEOTIDE SEQUENCE [LARGE SCALE GENOMIC DNA]</scope>
    <source>
        <strain evidence="2 3">DSM 45499</strain>
    </source>
</reference>
<accession>A0A4R7UT19</accession>
<evidence type="ECO:0000256" key="1">
    <source>
        <dbReference type="SAM" id="SignalP"/>
    </source>
</evidence>
<dbReference type="AlphaFoldDB" id="A0A4R7UT19"/>
<comment type="caution">
    <text evidence="2">The sequence shown here is derived from an EMBL/GenBank/DDBJ whole genome shotgun (WGS) entry which is preliminary data.</text>
</comment>
<dbReference type="RefSeq" id="WP_133908645.1">
    <property type="nucleotide sequence ID" value="NZ_SOCP01000025.1"/>
</dbReference>
<dbReference type="EMBL" id="SOCP01000025">
    <property type="protein sequence ID" value="TDV39739.1"/>
    <property type="molecule type" value="Genomic_DNA"/>
</dbReference>
<keyword evidence="3" id="KW-1185">Reference proteome</keyword>
<dbReference type="OrthoDB" id="4445816at2"/>
<dbReference type="PROSITE" id="PS51257">
    <property type="entry name" value="PROKAR_LIPOPROTEIN"/>
    <property type="match status" value="1"/>
</dbReference>